<evidence type="ECO:0008006" key="3">
    <source>
        <dbReference type="Google" id="ProtNLM"/>
    </source>
</evidence>
<dbReference type="Proteomes" id="UP000664357">
    <property type="component" value="Unassembled WGS sequence"/>
</dbReference>
<dbReference type="PANTHER" id="PTHR41317">
    <property type="entry name" value="PD-(D_E)XK NUCLEASE FAMILY TRANSPOSASE"/>
    <property type="match status" value="1"/>
</dbReference>
<sequence>MKKMPQVLPTTDLLFRKLFTSKDSTYILKAFVRDVLGKNFKSLKPRETYHIDSYKKSFNEDPELIRTEVDILAETEDGCHVTIEMQIQSHDFFVERALFYLGEAYRSSLGNQEVEEFIKSNNFSALRPTYGINIVDFHLFEREDPAILKFALLDLDSQKLLQAHQGDELIILCFFSLKNKVINQDSPAFLWQQFFRTGKVPDNAPDYLKEAQKKTNYYSLDEDASSTFGSL</sequence>
<dbReference type="NCBIfam" id="TIGR01784">
    <property type="entry name" value="T_den_put_tspse"/>
    <property type="match status" value="1"/>
</dbReference>
<evidence type="ECO:0000313" key="1">
    <source>
        <dbReference type="EMBL" id="MEO1770037.1"/>
    </source>
</evidence>
<gene>
    <name evidence="1" type="ORF">JZO67_001988</name>
</gene>
<proteinExistence type="predicted"/>
<dbReference type="EMBL" id="JAFREL020000001">
    <property type="protein sequence ID" value="MEO1770037.1"/>
    <property type="molecule type" value="Genomic_DNA"/>
</dbReference>
<keyword evidence="2" id="KW-1185">Reference proteome</keyword>
<accession>A0ABV0EQG4</accession>
<dbReference type="RefSeq" id="WP_207704626.1">
    <property type="nucleotide sequence ID" value="NZ_JAFREL020000001.1"/>
</dbReference>
<organism evidence="1 2">
    <name type="scientific">Candidatus Enterococcus ferrettii</name>
    <dbReference type="NCBI Taxonomy" id="2815324"/>
    <lineage>
        <taxon>Bacteria</taxon>
        <taxon>Bacillati</taxon>
        <taxon>Bacillota</taxon>
        <taxon>Bacilli</taxon>
        <taxon>Lactobacillales</taxon>
        <taxon>Enterococcaceae</taxon>
        <taxon>Enterococcus</taxon>
    </lineage>
</organism>
<reference evidence="1 2" key="1">
    <citation type="submission" date="2024-02" db="EMBL/GenBank/DDBJ databases">
        <title>The Genome Sequence of Enterococcus sp. DIV0159.</title>
        <authorList>
            <person name="Earl A."/>
            <person name="Manson A."/>
            <person name="Gilmore M."/>
            <person name="Sanders J."/>
            <person name="Shea T."/>
            <person name="Howe W."/>
            <person name="Livny J."/>
            <person name="Cuomo C."/>
            <person name="Neafsey D."/>
            <person name="Birren B."/>
        </authorList>
    </citation>
    <scope>NUCLEOTIDE SEQUENCE [LARGE SCALE GENOMIC DNA]</scope>
    <source>
        <strain evidence="1 2">665A</strain>
    </source>
</reference>
<dbReference type="InterPro" id="IPR010106">
    <property type="entry name" value="RpnA"/>
</dbReference>
<protein>
    <recommendedName>
        <fullName evidence="3">Rpn family recombination-promoting nuclease/putative transposase</fullName>
    </recommendedName>
</protein>
<name>A0ABV0EQG4_9ENTE</name>
<dbReference type="Pfam" id="PF12784">
    <property type="entry name" value="PDDEXK_2"/>
    <property type="match status" value="1"/>
</dbReference>
<comment type="caution">
    <text evidence="1">The sequence shown here is derived from an EMBL/GenBank/DDBJ whole genome shotgun (WGS) entry which is preliminary data.</text>
</comment>
<evidence type="ECO:0000313" key="2">
    <source>
        <dbReference type="Proteomes" id="UP000664357"/>
    </source>
</evidence>
<dbReference type="PANTHER" id="PTHR41317:SF1">
    <property type="entry name" value="PD-(D_E)XK NUCLEASE FAMILY TRANSPOSASE"/>
    <property type="match status" value="1"/>
</dbReference>